<protein>
    <recommendedName>
        <fullName evidence="3">Gamma-glutamylcyclotransferase AIG2-like domain-containing protein</fullName>
    </recommendedName>
</protein>
<proteinExistence type="predicted"/>
<organism evidence="2">
    <name type="scientific">Nonomuraea gerenzanensis</name>
    <dbReference type="NCBI Taxonomy" id="93944"/>
    <lineage>
        <taxon>Bacteria</taxon>
        <taxon>Bacillati</taxon>
        <taxon>Actinomycetota</taxon>
        <taxon>Actinomycetes</taxon>
        <taxon>Streptosporangiales</taxon>
        <taxon>Streptosporangiaceae</taxon>
        <taxon>Nonomuraea</taxon>
    </lineage>
</organism>
<dbReference type="RefSeq" id="WP_225270188.1">
    <property type="nucleotide sequence ID" value="NZ_CP084058.1"/>
</dbReference>
<dbReference type="InterPro" id="IPR036568">
    <property type="entry name" value="GGCT-like_sf"/>
</dbReference>
<sequence>MYYFGYCTYLLESELRKYLPEAVAVTKAKAVNRQIQFRAAGERTDRGWCHLAGTGTYGKVAQGIVFEVDDAHLKDEFDDFDIVFLTVRGDDGRYYDCFTYVLSRPGIRMRPPRFYWERVPQGLAEQRFPADYQAEVRQIFDDAAECPDFDRPAPAGKPGRSADSR</sequence>
<dbReference type="EMBL" id="LT559118">
    <property type="protein sequence ID" value="SBO90758.1"/>
    <property type="molecule type" value="Genomic_DNA"/>
</dbReference>
<name>A0A1M4DW22_9ACTN</name>
<dbReference type="AlphaFoldDB" id="A0A1M4DW22"/>
<dbReference type="SUPFAM" id="SSF110857">
    <property type="entry name" value="Gamma-glutamyl cyclotransferase-like"/>
    <property type="match status" value="1"/>
</dbReference>
<accession>A0A1M4DW22</accession>
<evidence type="ECO:0000313" key="2">
    <source>
        <dbReference type="EMBL" id="SBO90758.1"/>
    </source>
</evidence>
<reference evidence="2" key="1">
    <citation type="submission" date="2016-04" db="EMBL/GenBank/DDBJ databases">
        <authorList>
            <person name="Evans L.H."/>
            <person name="Alamgir A."/>
            <person name="Owens N."/>
            <person name="Weber N.D."/>
            <person name="Virtaneva K."/>
            <person name="Barbian K."/>
            <person name="Babar A."/>
            <person name="Rosenke K."/>
        </authorList>
    </citation>
    <scope>NUCLEOTIDE SEQUENCE</scope>
    <source>
        <strain evidence="2">Nono1</strain>
    </source>
</reference>
<evidence type="ECO:0008006" key="3">
    <source>
        <dbReference type="Google" id="ProtNLM"/>
    </source>
</evidence>
<dbReference type="Gene3D" id="3.10.490.10">
    <property type="entry name" value="Gamma-glutamyl cyclotransferase-like"/>
    <property type="match status" value="1"/>
</dbReference>
<evidence type="ECO:0000256" key="1">
    <source>
        <dbReference type="SAM" id="MobiDB-lite"/>
    </source>
</evidence>
<feature type="region of interest" description="Disordered" evidence="1">
    <location>
        <begin position="145"/>
        <end position="165"/>
    </location>
</feature>
<gene>
    <name evidence="2" type="ORF">BN4615_P272</name>
</gene>